<proteinExistence type="predicted"/>
<reference evidence="2" key="1">
    <citation type="submission" date="2023-06" db="EMBL/GenBank/DDBJ databases">
        <authorList>
            <person name="Delattre M."/>
        </authorList>
    </citation>
    <scope>NUCLEOTIDE SEQUENCE</scope>
    <source>
        <strain evidence="2">AF72</strain>
    </source>
</reference>
<dbReference type="AlphaFoldDB" id="A0AA36C404"/>
<evidence type="ECO:0000256" key="1">
    <source>
        <dbReference type="SAM" id="MobiDB-lite"/>
    </source>
</evidence>
<feature type="non-terminal residue" evidence="2">
    <location>
        <position position="1"/>
    </location>
</feature>
<accession>A0AA36C404</accession>
<feature type="region of interest" description="Disordered" evidence="1">
    <location>
        <begin position="33"/>
        <end position="68"/>
    </location>
</feature>
<evidence type="ECO:0000313" key="2">
    <source>
        <dbReference type="EMBL" id="CAJ0557324.1"/>
    </source>
</evidence>
<name>A0AA36C404_9BILA</name>
<organism evidence="2 3">
    <name type="scientific">Mesorhabditis spiculigera</name>
    <dbReference type="NCBI Taxonomy" id="96644"/>
    <lineage>
        <taxon>Eukaryota</taxon>
        <taxon>Metazoa</taxon>
        <taxon>Ecdysozoa</taxon>
        <taxon>Nematoda</taxon>
        <taxon>Chromadorea</taxon>
        <taxon>Rhabditida</taxon>
        <taxon>Rhabditina</taxon>
        <taxon>Rhabditomorpha</taxon>
        <taxon>Rhabditoidea</taxon>
        <taxon>Rhabditidae</taxon>
        <taxon>Mesorhabditinae</taxon>
        <taxon>Mesorhabditis</taxon>
    </lineage>
</organism>
<keyword evidence="3" id="KW-1185">Reference proteome</keyword>
<gene>
    <name evidence="2" type="ORF">MSPICULIGERA_LOCUS82</name>
</gene>
<protein>
    <submittedName>
        <fullName evidence="2">Uncharacterized protein</fullName>
    </submittedName>
</protein>
<comment type="caution">
    <text evidence="2">The sequence shown here is derived from an EMBL/GenBank/DDBJ whole genome shotgun (WGS) entry which is preliminary data.</text>
</comment>
<dbReference type="Proteomes" id="UP001177023">
    <property type="component" value="Unassembled WGS sequence"/>
</dbReference>
<evidence type="ECO:0000313" key="3">
    <source>
        <dbReference type="Proteomes" id="UP001177023"/>
    </source>
</evidence>
<sequence length="147" mass="17147">MKLIERICHLDFRWHRHLRGWNTIEEHLPLESPNANKSVEDHQAQNAAFHASTHDRRQKPNTSNSPTANQLLRICITPSYISIRNQQALASSPPARGRIYRQSTQITFTHSQHFATWRIDWWHRLSHAECPLILNWPTPGAPKMSSF</sequence>
<dbReference type="EMBL" id="CATQJA010000003">
    <property type="protein sequence ID" value="CAJ0557324.1"/>
    <property type="molecule type" value="Genomic_DNA"/>
</dbReference>